<evidence type="ECO:0000256" key="1">
    <source>
        <dbReference type="SAM" id="Phobius"/>
    </source>
</evidence>
<dbReference type="SUPFAM" id="SSF55874">
    <property type="entry name" value="ATPase domain of HSP90 chaperone/DNA topoisomerase II/histidine kinase"/>
    <property type="match status" value="1"/>
</dbReference>
<dbReference type="Pfam" id="PF06580">
    <property type="entry name" value="His_kinase"/>
    <property type="match status" value="1"/>
</dbReference>
<comment type="caution">
    <text evidence="3">The sequence shown here is derived from an EMBL/GenBank/DDBJ whole genome shotgun (WGS) entry which is preliminary data.</text>
</comment>
<dbReference type="InterPro" id="IPR050640">
    <property type="entry name" value="Bact_2-comp_sensor_kinase"/>
</dbReference>
<dbReference type="InterPro" id="IPR036890">
    <property type="entry name" value="HATPase_C_sf"/>
</dbReference>
<proteinExistence type="predicted"/>
<evidence type="ECO:0000313" key="4">
    <source>
        <dbReference type="Proteomes" id="UP000295313"/>
    </source>
</evidence>
<dbReference type="Proteomes" id="UP000295313">
    <property type="component" value="Unassembled WGS sequence"/>
</dbReference>
<feature type="domain" description="Signal transduction histidine kinase internal region" evidence="2">
    <location>
        <begin position="171"/>
        <end position="250"/>
    </location>
</feature>
<dbReference type="EMBL" id="SOEO01000002">
    <property type="protein sequence ID" value="TDX84865.1"/>
    <property type="molecule type" value="Genomic_DNA"/>
</dbReference>
<gene>
    <name evidence="3" type="ORF">B0I22_2503</name>
</gene>
<feature type="transmembrane region" description="Helical" evidence="1">
    <location>
        <begin position="79"/>
        <end position="102"/>
    </location>
</feature>
<keyword evidence="3" id="KW-0418">Kinase</keyword>
<protein>
    <submittedName>
        <fullName evidence="3">Histidine kinase</fullName>
    </submittedName>
</protein>
<feature type="transmembrane region" description="Helical" evidence="1">
    <location>
        <begin position="12"/>
        <end position="31"/>
    </location>
</feature>
<keyword evidence="1" id="KW-1133">Transmembrane helix</keyword>
<dbReference type="InterPro" id="IPR010559">
    <property type="entry name" value="Sig_transdc_His_kin_internal"/>
</dbReference>
<dbReference type="GO" id="GO:0016020">
    <property type="term" value="C:membrane"/>
    <property type="evidence" value="ECO:0007669"/>
    <property type="project" value="InterPro"/>
</dbReference>
<sequence length="362" mass="42626">MTLLKNWKYHVFTIAYFISIIFFFLTFKKLIYVEIYSKIHLNLYIFELFFCAFLLYIISNIVIYFIERFSLKQIFNFKNIALTIGIMLILHVILQIMLWPFLFYAQNLLVGSEARFEFTASQTFDKRLVNYFYFLFISINWLVFIYAYKIYQSKQEDLKQKLSIEKNLKEANLNTLKGQINPHFIFNSLNNIRGLVQENPAKSKEMITRISELLRSSLLSGKTNFVTIEQELETVENFLEISKIQYEDRLQFQMDISSETKSIQIPPMIVQMLVENAVKHGISILKNGGEINIKTFLNNNNFHIIVKNTGSISQHESSTKIGLKNIEERLKLLFDDKANFKLSEENNEVTAEIIINQDHFTI</sequence>
<keyword evidence="1" id="KW-0812">Transmembrane</keyword>
<evidence type="ECO:0000313" key="3">
    <source>
        <dbReference type="EMBL" id="TDX84865.1"/>
    </source>
</evidence>
<keyword evidence="3" id="KW-0808">Transferase</keyword>
<dbReference type="GO" id="GO:0000155">
    <property type="term" value="F:phosphorelay sensor kinase activity"/>
    <property type="evidence" value="ECO:0007669"/>
    <property type="project" value="InterPro"/>
</dbReference>
<keyword evidence="4" id="KW-1185">Reference proteome</keyword>
<reference evidence="3 4" key="1">
    <citation type="submission" date="2019-03" db="EMBL/GenBank/DDBJ databases">
        <title>Genomic Encyclopedia of Type Strains, Phase III (KMG-III): the genomes of soil and plant-associated and newly described type strains.</title>
        <authorList>
            <person name="Whitman W."/>
        </authorList>
    </citation>
    <scope>NUCLEOTIDE SEQUENCE [LARGE SCALE GENOMIC DNA]</scope>
    <source>
        <strain evidence="3 4">CGMCC 1.12802</strain>
    </source>
</reference>
<feature type="transmembrane region" description="Helical" evidence="1">
    <location>
        <begin position="131"/>
        <end position="151"/>
    </location>
</feature>
<dbReference type="PANTHER" id="PTHR34220:SF9">
    <property type="entry name" value="SIGNAL TRANSDUCTION HISTIDINE KINASE INTERNAL REGION DOMAIN-CONTAINING PROTEIN"/>
    <property type="match status" value="1"/>
</dbReference>
<evidence type="ECO:0000259" key="2">
    <source>
        <dbReference type="Pfam" id="PF06580"/>
    </source>
</evidence>
<dbReference type="PANTHER" id="PTHR34220">
    <property type="entry name" value="SENSOR HISTIDINE KINASE YPDA"/>
    <property type="match status" value="1"/>
</dbReference>
<name>A0A4R8I8R1_9FLAO</name>
<accession>A0A4R8I8R1</accession>
<feature type="transmembrane region" description="Helical" evidence="1">
    <location>
        <begin position="43"/>
        <end position="67"/>
    </location>
</feature>
<dbReference type="AlphaFoldDB" id="A0A4R8I8R1"/>
<keyword evidence="1" id="KW-0472">Membrane</keyword>
<dbReference type="Gene3D" id="3.30.565.10">
    <property type="entry name" value="Histidine kinase-like ATPase, C-terminal domain"/>
    <property type="match status" value="1"/>
</dbReference>
<organism evidence="3 4">
    <name type="scientific">Epilithonimonas xixisoli</name>
    <dbReference type="NCBI Taxonomy" id="1476462"/>
    <lineage>
        <taxon>Bacteria</taxon>
        <taxon>Pseudomonadati</taxon>
        <taxon>Bacteroidota</taxon>
        <taxon>Flavobacteriia</taxon>
        <taxon>Flavobacteriales</taxon>
        <taxon>Weeksellaceae</taxon>
        <taxon>Chryseobacterium group</taxon>
        <taxon>Epilithonimonas</taxon>
    </lineage>
</organism>